<gene>
    <name evidence="9" type="primary">folB</name>
    <name evidence="9" type="ORF">EW139_04700</name>
</gene>
<evidence type="ECO:0000313" key="9">
    <source>
        <dbReference type="EMBL" id="QBR47452.1"/>
    </source>
</evidence>
<comment type="function">
    <text evidence="6 7">Catalyzes the conversion of 7,8-dihydroneopterin to 6-hydroxymethyl-7,8-dihydropterin.</text>
</comment>
<reference evidence="9 10" key="1">
    <citation type="submission" date="2019-03" db="EMBL/GenBank/DDBJ databases">
        <title>Complete Genome Sequence of Leuconostoc kimchii strain NKJ218 Isolated from Homemade Kimchi.</title>
        <authorList>
            <person name="Jung J.Y."/>
            <person name="Jin H.M."/>
            <person name="Jung J.-W."/>
            <person name="Lee S.-Y."/>
            <person name="Ryu B.-G."/>
            <person name="Han S.-S."/>
            <person name="Kang H.K."/>
            <person name="Choi H.W."/>
            <person name="Chung E.J."/>
            <person name="Choi K.-M."/>
        </authorList>
    </citation>
    <scope>NUCLEOTIDE SEQUENCE [LARGE SCALE GENOMIC DNA]</scope>
    <source>
        <strain evidence="9 10">NKJ218</strain>
    </source>
</reference>
<evidence type="ECO:0000256" key="6">
    <source>
        <dbReference type="ARBA" id="ARBA00037702"/>
    </source>
</evidence>
<sequence>MGTIKLPNMRFYTYNGVLKAENELGQQISVDVTIHYPIETAVKDDDLETTVSYVDVYETVEKLVTTRQFKLIESLAQSLLVKLLSQFQQVTSIDVSVHKFYIPLPGIYDPFIISVSGTPSDLEGWGY</sequence>
<dbReference type="PANTHER" id="PTHR42844:SF1">
    <property type="entry name" value="DIHYDRONEOPTERIN ALDOLASE 1-RELATED"/>
    <property type="match status" value="1"/>
</dbReference>
<evidence type="ECO:0000256" key="3">
    <source>
        <dbReference type="ARBA" id="ARBA00005708"/>
    </source>
</evidence>
<proteinExistence type="inferred from homology"/>
<dbReference type="GO" id="GO:0004150">
    <property type="term" value="F:dihydroneopterin aldolase activity"/>
    <property type="evidence" value="ECO:0007669"/>
    <property type="project" value="UniProtKB-EC"/>
</dbReference>
<organism evidence="9 10">
    <name type="scientific">Leuconostoc kimchii</name>
    <dbReference type="NCBI Taxonomy" id="136609"/>
    <lineage>
        <taxon>Bacteria</taxon>
        <taxon>Bacillati</taxon>
        <taxon>Bacillota</taxon>
        <taxon>Bacilli</taxon>
        <taxon>Lactobacillales</taxon>
        <taxon>Lactobacillaceae</taxon>
        <taxon>Leuconostoc</taxon>
    </lineage>
</organism>
<dbReference type="EMBL" id="CP037939">
    <property type="protein sequence ID" value="QBR47452.1"/>
    <property type="molecule type" value="Genomic_DNA"/>
</dbReference>
<evidence type="ECO:0000256" key="4">
    <source>
        <dbReference type="ARBA" id="ARBA00022909"/>
    </source>
</evidence>
<dbReference type="SMART" id="SM00905">
    <property type="entry name" value="FolB"/>
    <property type="match status" value="1"/>
</dbReference>
<dbReference type="NCBIfam" id="TIGR00525">
    <property type="entry name" value="folB"/>
    <property type="match status" value="1"/>
</dbReference>
<evidence type="ECO:0000259" key="8">
    <source>
        <dbReference type="SMART" id="SM00905"/>
    </source>
</evidence>
<feature type="domain" description="Dihydroneopterin aldolase/epimerase" evidence="8">
    <location>
        <begin position="4"/>
        <end position="117"/>
    </location>
</feature>
<dbReference type="SUPFAM" id="SSF55620">
    <property type="entry name" value="Tetrahydrobiopterin biosynthesis enzymes-like"/>
    <property type="match status" value="1"/>
</dbReference>
<evidence type="ECO:0000256" key="2">
    <source>
        <dbReference type="ARBA" id="ARBA00005013"/>
    </source>
</evidence>
<accession>A0ABX5SLV1</accession>
<dbReference type="NCBIfam" id="TIGR00526">
    <property type="entry name" value="folB_dom"/>
    <property type="match status" value="1"/>
</dbReference>
<comment type="pathway">
    <text evidence="2 7">Cofactor biosynthesis; tetrahydrofolate biosynthesis; 2-amino-4-hydroxy-6-hydroxymethyl-7,8-dihydropteridine diphosphate from 7,8-dihydroneopterin triphosphate: step 3/4.</text>
</comment>
<dbReference type="Gene3D" id="3.30.1130.10">
    <property type="match status" value="1"/>
</dbReference>
<dbReference type="EC" id="4.1.2.25" evidence="7"/>
<comment type="catalytic activity">
    <reaction evidence="1 7">
        <text>7,8-dihydroneopterin = 6-hydroxymethyl-7,8-dihydropterin + glycolaldehyde</text>
        <dbReference type="Rhea" id="RHEA:10540"/>
        <dbReference type="ChEBI" id="CHEBI:17001"/>
        <dbReference type="ChEBI" id="CHEBI:17071"/>
        <dbReference type="ChEBI" id="CHEBI:44841"/>
        <dbReference type="EC" id="4.1.2.25"/>
    </reaction>
</comment>
<dbReference type="InterPro" id="IPR006156">
    <property type="entry name" value="Dihydroneopterin_aldolase"/>
</dbReference>
<keyword evidence="4 7" id="KW-0289">Folate biosynthesis</keyword>
<dbReference type="InterPro" id="IPR043133">
    <property type="entry name" value="GTP-CH-I_C/QueF"/>
</dbReference>
<evidence type="ECO:0000256" key="1">
    <source>
        <dbReference type="ARBA" id="ARBA00001353"/>
    </source>
</evidence>
<name>A0ABX5SLV1_9LACO</name>
<evidence type="ECO:0000313" key="10">
    <source>
        <dbReference type="Proteomes" id="UP000295756"/>
    </source>
</evidence>
<dbReference type="InterPro" id="IPR006157">
    <property type="entry name" value="FolB_dom"/>
</dbReference>
<protein>
    <recommendedName>
        <fullName evidence="7">7,8-dihydroneopterin aldolase</fullName>
        <ecNumber evidence="7">4.1.2.25</ecNumber>
    </recommendedName>
</protein>
<dbReference type="RefSeq" id="WP_013102354.1">
    <property type="nucleotide sequence ID" value="NZ_CP037939.1"/>
</dbReference>
<evidence type="ECO:0000256" key="7">
    <source>
        <dbReference type="RuleBase" id="RU362079"/>
    </source>
</evidence>
<keyword evidence="10" id="KW-1185">Reference proteome</keyword>
<comment type="similarity">
    <text evidence="3 7">Belongs to the DHNA family.</text>
</comment>
<dbReference type="PANTHER" id="PTHR42844">
    <property type="entry name" value="DIHYDRONEOPTERIN ALDOLASE 1-RELATED"/>
    <property type="match status" value="1"/>
</dbReference>
<keyword evidence="5 7" id="KW-0456">Lyase</keyword>
<dbReference type="Proteomes" id="UP000295756">
    <property type="component" value="Chromosome"/>
</dbReference>
<evidence type="ECO:0000256" key="5">
    <source>
        <dbReference type="ARBA" id="ARBA00023239"/>
    </source>
</evidence>
<dbReference type="Pfam" id="PF02152">
    <property type="entry name" value="FolB"/>
    <property type="match status" value="1"/>
</dbReference>